<comment type="caution">
    <text evidence="7">The sequence shown here is derived from an EMBL/GenBank/DDBJ whole genome shotgun (WGS) entry which is preliminary data.</text>
</comment>
<dbReference type="PANTHER" id="PTHR23043">
    <property type="entry name" value="HYPOXIA-INDUCIBLE FACTOR 1 ALPHA"/>
    <property type="match status" value="1"/>
</dbReference>
<sequence length="435" mass="48378">QINGEINRLRELLPLTDTSRDRLFQLQVMSLTCVYIRKELYSRNNSPSSLLLPFSSSDVTRSLPSFLILLSLQGKLYYMSDNASEHLGHSVEELMCQGDTLNDLVDIQDVSTVSSALSSLRSKIKDQVSFVCRIGLTRVAKRQIHHKYLLFSGHRILSPSSPSLLAATVFPLLNPENIDCLSTGSTIVFTARLGLDLKFTQLDSLGFDYFSVSRSTLSSSSIYALIHPEDMRKLEKKHRILIEEPEGSVMVMVRLISPQGEFTYFHMVLNLSCLLPPLLPLLVSPQGNLLANGKTHFISAAFQALTEDEGMAVLSHPSIYSTPMSRSRTDEGCLTPISPSEKRSEVVIEGNSVNSHIELDITHSLPSNSLSDQSDSSFLSPQSLPSTLPELRHLDEYFNHVDKSSSVSSFSSLSPQSHLGHPIDPHHYPPFFVTY</sequence>
<dbReference type="Proteomes" id="UP001432027">
    <property type="component" value="Unassembled WGS sequence"/>
</dbReference>
<evidence type="ECO:0000313" key="8">
    <source>
        <dbReference type="Proteomes" id="UP001432027"/>
    </source>
</evidence>
<protein>
    <recommendedName>
        <fullName evidence="6">PAS domain-containing protein</fullName>
    </recommendedName>
</protein>
<keyword evidence="5" id="KW-0539">Nucleus</keyword>
<proteinExistence type="predicted"/>
<gene>
    <name evidence="7" type="ORF">PENTCL1PPCAC_2054</name>
</gene>
<dbReference type="EMBL" id="BTSX01000001">
    <property type="protein sequence ID" value="GMS79879.1"/>
    <property type="molecule type" value="Genomic_DNA"/>
</dbReference>
<dbReference type="GO" id="GO:0005634">
    <property type="term" value="C:nucleus"/>
    <property type="evidence" value="ECO:0007669"/>
    <property type="project" value="UniProtKB-SubCell"/>
</dbReference>
<dbReference type="GO" id="GO:0010557">
    <property type="term" value="P:positive regulation of macromolecule biosynthetic process"/>
    <property type="evidence" value="ECO:0007669"/>
    <property type="project" value="UniProtKB-ARBA"/>
</dbReference>
<keyword evidence="4" id="KW-0804">Transcription</keyword>
<dbReference type="GO" id="GO:0000981">
    <property type="term" value="F:DNA-binding transcription factor activity, RNA polymerase II-specific"/>
    <property type="evidence" value="ECO:0007669"/>
    <property type="project" value="TreeGrafter"/>
</dbReference>
<evidence type="ECO:0000256" key="4">
    <source>
        <dbReference type="ARBA" id="ARBA00023163"/>
    </source>
</evidence>
<dbReference type="Pfam" id="PF23183">
    <property type="entry name" value="bHLH_NPAS4"/>
    <property type="match status" value="1"/>
</dbReference>
<dbReference type="InterPro" id="IPR000014">
    <property type="entry name" value="PAS"/>
</dbReference>
<dbReference type="CDD" id="cd00130">
    <property type="entry name" value="PAS"/>
    <property type="match status" value="1"/>
</dbReference>
<feature type="non-terminal residue" evidence="7">
    <location>
        <position position="1"/>
    </location>
</feature>
<evidence type="ECO:0000259" key="6">
    <source>
        <dbReference type="PROSITE" id="PS50112"/>
    </source>
</evidence>
<feature type="domain" description="PAS" evidence="6">
    <location>
        <begin position="59"/>
        <end position="127"/>
    </location>
</feature>
<evidence type="ECO:0000313" key="7">
    <source>
        <dbReference type="EMBL" id="GMS79879.1"/>
    </source>
</evidence>
<dbReference type="SUPFAM" id="SSF55785">
    <property type="entry name" value="PYP-like sensor domain (PAS domain)"/>
    <property type="match status" value="2"/>
</dbReference>
<keyword evidence="2" id="KW-0805">Transcription regulation</keyword>
<dbReference type="InterPro" id="IPR056192">
    <property type="entry name" value="bHLH_NPAS4"/>
</dbReference>
<dbReference type="SMART" id="SM00091">
    <property type="entry name" value="PAS"/>
    <property type="match status" value="2"/>
</dbReference>
<evidence type="ECO:0000256" key="5">
    <source>
        <dbReference type="ARBA" id="ARBA00023242"/>
    </source>
</evidence>
<accession>A0AAV5SAX3</accession>
<dbReference type="Gene3D" id="3.30.450.20">
    <property type="entry name" value="PAS domain"/>
    <property type="match status" value="2"/>
</dbReference>
<dbReference type="InterPro" id="IPR035965">
    <property type="entry name" value="PAS-like_dom_sf"/>
</dbReference>
<keyword evidence="8" id="KW-1185">Reference proteome</keyword>
<dbReference type="Pfam" id="PF14598">
    <property type="entry name" value="PAS_11"/>
    <property type="match status" value="1"/>
</dbReference>
<evidence type="ECO:0000256" key="3">
    <source>
        <dbReference type="ARBA" id="ARBA00023125"/>
    </source>
</evidence>
<reference evidence="7" key="1">
    <citation type="submission" date="2023-10" db="EMBL/GenBank/DDBJ databases">
        <title>Genome assembly of Pristionchus species.</title>
        <authorList>
            <person name="Yoshida K."/>
            <person name="Sommer R.J."/>
        </authorList>
    </citation>
    <scope>NUCLEOTIDE SEQUENCE</scope>
    <source>
        <strain evidence="7">RS0144</strain>
    </source>
</reference>
<dbReference type="PROSITE" id="PS50112">
    <property type="entry name" value="PAS"/>
    <property type="match status" value="1"/>
</dbReference>
<organism evidence="7 8">
    <name type="scientific">Pristionchus entomophagus</name>
    <dbReference type="NCBI Taxonomy" id="358040"/>
    <lineage>
        <taxon>Eukaryota</taxon>
        <taxon>Metazoa</taxon>
        <taxon>Ecdysozoa</taxon>
        <taxon>Nematoda</taxon>
        <taxon>Chromadorea</taxon>
        <taxon>Rhabditida</taxon>
        <taxon>Rhabditina</taxon>
        <taxon>Diplogasteromorpha</taxon>
        <taxon>Diplogasteroidea</taxon>
        <taxon>Neodiplogasteridae</taxon>
        <taxon>Pristionchus</taxon>
    </lineage>
</organism>
<evidence type="ECO:0000256" key="1">
    <source>
        <dbReference type="ARBA" id="ARBA00004123"/>
    </source>
</evidence>
<dbReference type="GO" id="GO:0000977">
    <property type="term" value="F:RNA polymerase II transcription regulatory region sequence-specific DNA binding"/>
    <property type="evidence" value="ECO:0007669"/>
    <property type="project" value="TreeGrafter"/>
</dbReference>
<dbReference type="PANTHER" id="PTHR23043:SF39">
    <property type="entry name" value="DYSFUSION, ISOFORM D"/>
    <property type="match status" value="1"/>
</dbReference>
<name>A0AAV5SAX3_9BILA</name>
<evidence type="ECO:0000256" key="2">
    <source>
        <dbReference type="ARBA" id="ARBA00023015"/>
    </source>
</evidence>
<dbReference type="AlphaFoldDB" id="A0AAV5SAX3"/>
<keyword evidence="3" id="KW-0238">DNA-binding</keyword>
<comment type="subcellular location">
    <subcellularLocation>
        <location evidence="1">Nucleus</location>
    </subcellularLocation>
</comment>